<dbReference type="EMBL" id="UGTI01000001">
    <property type="protein sequence ID" value="SUB77819.1"/>
    <property type="molecule type" value="Genomic_DNA"/>
</dbReference>
<protein>
    <recommendedName>
        <fullName evidence="3">Outer membrane protein beta-barrel domain-containing protein</fullName>
    </recommendedName>
</protein>
<organism evidence="1 2">
    <name type="scientific">Porphyromonas macacae</name>
    <dbReference type="NCBI Taxonomy" id="28115"/>
    <lineage>
        <taxon>Bacteria</taxon>
        <taxon>Pseudomonadati</taxon>
        <taxon>Bacteroidota</taxon>
        <taxon>Bacteroidia</taxon>
        <taxon>Bacteroidales</taxon>
        <taxon>Porphyromonadaceae</taxon>
        <taxon>Porphyromonas</taxon>
    </lineage>
</organism>
<dbReference type="Proteomes" id="UP000254263">
    <property type="component" value="Unassembled WGS sequence"/>
</dbReference>
<dbReference type="SUPFAM" id="SSF49464">
    <property type="entry name" value="Carboxypeptidase regulatory domain-like"/>
    <property type="match status" value="1"/>
</dbReference>
<evidence type="ECO:0000313" key="1">
    <source>
        <dbReference type="EMBL" id="SUB77819.1"/>
    </source>
</evidence>
<accession>A0A379DHG0</accession>
<evidence type="ECO:0000313" key="2">
    <source>
        <dbReference type="Proteomes" id="UP000254263"/>
    </source>
</evidence>
<dbReference type="InterPro" id="IPR008969">
    <property type="entry name" value="CarboxyPept-like_regulatory"/>
</dbReference>
<dbReference type="SUPFAM" id="SSF56935">
    <property type="entry name" value="Porins"/>
    <property type="match status" value="1"/>
</dbReference>
<name>A0A379DHG0_9PORP</name>
<sequence length="895" mass="101334">MIHHMSNRCFHKQILISTWWLLLLCGTLPSLSQTVITGRVTNKNSKGLPDISVMLMLPADSTIVDYSFTDEKGNYKLSYKGNSSHLLITISAFDIKRKTQRVENKSQTVNLTTEEGSVALREVVVKPTKMWGEKDTINYSVAAFKDKKDIVIGDVLKKMPGINVKESGQITYKGKPINKFYIENLDMLQGRYSIATNNISANDIATVQVLENHQPIKALEKTEFSNDAAINLKIKEGKKHIFGMTAMLGLGVDKSLLWQEELTGMYFAKERQHLFTCKTNNNGTDANKELRSFTANNPIGELQMTDVQQPSPPSIRFERYNFNTSHAATANNLFKSKNDAEVSANLIYYNNEDRRHSFARTSYILPGEAEKIIEEDIAARNRTNNIETEFRYNLNKDRNYFNNYLNVSGSWDDVSGEVNTRQSIGQRLDNKSFFANNVTHWIKRGENEKGIELMLQNAYRTQPHHLRITPGLYPDLINAGKEYAALLQNVRYNAFVSNNRFSFLSAAVIGNVQINPTANVNVEHQTLRSDMETADNNNVIHPVLNAEMQNDIARTHINAGISLNTTYNGDNLKISFFMPVTYKHTAINNQQTNSKTLNVGKFYFQPLLSVRYTFTNQLEANGAAGYYTRMPGLALLYTGYILQNYRSINRYDTQLFDSNSLLASFGLSYKNILDMFFASGGISFNRYHSEGMYAQTFDGLLSVTQVAMQPNGGNSFSVSGRVSKGFDWKALVFSADASYGKYTSEQMRQNKLVNYKSQWTNTSASVNLKPFRWLNTEYKVSWGRSRGKVSSGESFKAIQSLTQRAVIDISLPFSINLNGSLEHYYNSAIQGDKNFSLADLGLTYVNRGVRYSLEWTNIFNTGKYISASYGALNSYYSEYEIRPMAVMLKVKFKLL</sequence>
<proteinExistence type="predicted"/>
<reference evidence="1 2" key="1">
    <citation type="submission" date="2018-06" db="EMBL/GenBank/DDBJ databases">
        <authorList>
            <consortium name="Pathogen Informatics"/>
            <person name="Doyle S."/>
        </authorList>
    </citation>
    <scope>NUCLEOTIDE SEQUENCE [LARGE SCALE GENOMIC DNA]</scope>
    <source>
        <strain evidence="1 2">NCTC13100</strain>
    </source>
</reference>
<dbReference type="AlphaFoldDB" id="A0A379DHG0"/>
<evidence type="ECO:0008006" key="3">
    <source>
        <dbReference type="Google" id="ProtNLM"/>
    </source>
</evidence>
<gene>
    <name evidence="1" type="ORF">NCTC13100_00962</name>
</gene>
<dbReference type="RefSeq" id="WP_238319949.1">
    <property type="nucleotide sequence ID" value="NZ_UGTI01000001.1"/>
</dbReference>